<dbReference type="Pfam" id="PF00534">
    <property type="entry name" value="Glycos_transf_1"/>
    <property type="match status" value="1"/>
</dbReference>
<evidence type="ECO:0000313" key="12">
    <source>
        <dbReference type="Proteomes" id="UP000242881"/>
    </source>
</evidence>
<dbReference type="EC" id="2.4.1.21" evidence="8"/>
<dbReference type="InterPro" id="IPR011835">
    <property type="entry name" value="GS/SS"/>
</dbReference>
<dbReference type="InterPro" id="IPR013534">
    <property type="entry name" value="Starch_synth_cat_dom"/>
</dbReference>
<dbReference type="GO" id="GO:0009011">
    <property type="term" value="F:alpha-1,4-glucan glucosyltransferase (ADP-glucose donor) activity"/>
    <property type="evidence" value="ECO:0007669"/>
    <property type="project" value="UniProtKB-UniRule"/>
</dbReference>
<dbReference type="AlphaFoldDB" id="A0A2J6WLB1"/>
<dbReference type="GO" id="GO:0005978">
    <property type="term" value="P:glycogen biosynthetic process"/>
    <property type="evidence" value="ECO:0007669"/>
    <property type="project" value="UniProtKB-UniRule"/>
</dbReference>
<keyword evidence="6 8" id="KW-0808">Transferase</keyword>
<organism evidence="11 12">
    <name type="scientific">Calditerrivibrio nitroreducens</name>
    <dbReference type="NCBI Taxonomy" id="477976"/>
    <lineage>
        <taxon>Bacteria</taxon>
        <taxon>Pseudomonadati</taxon>
        <taxon>Deferribacterota</taxon>
        <taxon>Deferribacteres</taxon>
        <taxon>Deferribacterales</taxon>
        <taxon>Calditerrivibrionaceae</taxon>
    </lineage>
</organism>
<dbReference type="EMBL" id="PNIN01000045">
    <property type="protein sequence ID" value="PMP71187.1"/>
    <property type="molecule type" value="Genomic_DNA"/>
</dbReference>
<dbReference type="Gene3D" id="3.40.50.2000">
    <property type="entry name" value="Glycogen Phosphorylase B"/>
    <property type="match status" value="2"/>
</dbReference>
<dbReference type="PANTHER" id="PTHR45825">
    <property type="entry name" value="GRANULE-BOUND STARCH SYNTHASE 1, CHLOROPLASTIC/AMYLOPLASTIC"/>
    <property type="match status" value="1"/>
</dbReference>
<dbReference type="CDD" id="cd03791">
    <property type="entry name" value="GT5_Glycogen_synthase_DULL1-like"/>
    <property type="match status" value="1"/>
</dbReference>
<protein>
    <recommendedName>
        <fullName evidence="8">Glycogen synthase</fullName>
        <ecNumber evidence="8">2.4.1.21</ecNumber>
    </recommendedName>
    <alternativeName>
        <fullName evidence="8">Starch [bacterial glycogen] synthase</fullName>
    </alternativeName>
</protein>
<evidence type="ECO:0000256" key="2">
    <source>
        <dbReference type="ARBA" id="ARBA00002764"/>
    </source>
</evidence>
<accession>A0A2J6WLB1</accession>
<dbReference type="Proteomes" id="UP000242881">
    <property type="component" value="Unassembled WGS sequence"/>
</dbReference>
<evidence type="ECO:0000259" key="9">
    <source>
        <dbReference type="Pfam" id="PF00534"/>
    </source>
</evidence>
<comment type="caution">
    <text evidence="11">The sequence shown here is derived from an EMBL/GenBank/DDBJ whole genome shotgun (WGS) entry which is preliminary data.</text>
</comment>
<gene>
    <name evidence="8" type="primary">glgA</name>
    <name evidence="11" type="ORF">C0187_04485</name>
</gene>
<name>A0A2J6WLB1_9BACT</name>
<comment type="catalytic activity">
    <reaction evidence="1 8">
        <text>[(1-&gt;4)-alpha-D-glucosyl](n) + ADP-alpha-D-glucose = [(1-&gt;4)-alpha-D-glucosyl](n+1) + ADP + H(+)</text>
        <dbReference type="Rhea" id="RHEA:18189"/>
        <dbReference type="Rhea" id="RHEA-COMP:9584"/>
        <dbReference type="Rhea" id="RHEA-COMP:9587"/>
        <dbReference type="ChEBI" id="CHEBI:15378"/>
        <dbReference type="ChEBI" id="CHEBI:15444"/>
        <dbReference type="ChEBI" id="CHEBI:57498"/>
        <dbReference type="ChEBI" id="CHEBI:456216"/>
        <dbReference type="EC" id="2.4.1.21"/>
    </reaction>
</comment>
<dbReference type="UniPathway" id="UPA00164"/>
<evidence type="ECO:0000256" key="8">
    <source>
        <dbReference type="HAMAP-Rule" id="MF_00484"/>
    </source>
</evidence>
<evidence type="ECO:0000256" key="7">
    <source>
        <dbReference type="ARBA" id="ARBA00023056"/>
    </source>
</evidence>
<proteinExistence type="inferred from homology"/>
<dbReference type="InterPro" id="IPR001296">
    <property type="entry name" value="Glyco_trans_1"/>
</dbReference>
<feature type="binding site" evidence="8">
    <location>
        <position position="18"/>
    </location>
    <ligand>
        <name>ADP-alpha-D-glucose</name>
        <dbReference type="ChEBI" id="CHEBI:57498"/>
    </ligand>
</feature>
<comment type="similarity">
    <text evidence="4 8">Belongs to the glycosyltransferase 1 family. Bacterial/plant glycogen synthase subfamily.</text>
</comment>
<evidence type="ECO:0000256" key="4">
    <source>
        <dbReference type="ARBA" id="ARBA00010281"/>
    </source>
</evidence>
<reference evidence="11 12" key="1">
    <citation type="submission" date="2018-01" db="EMBL/GenBank/DDBJ databases">
        <title>Metagenomic assembled genomes from two thermal pools in the Uzon Caldera, Kamchatka, Russia.</title>
        <authorList>
            <person name="Wilkins L."/>
            <person name="Ettinger C."/>
        </authorList>
    </citation>
    <scope>NUCLEOTIDE SEQUENCE [LARGE SCALE GENOMIC DNA]</scope>
    <source>
        <strain evidence="11">ZAV-05</strain>
    </source>
</reference>
<evidence type="ECO:0000313" key="11">
    <source>
        <dbReference type="EMBL" id="PMP71187.1"/>
    </source>
</evidence>
<dbReference type="GO" id="GO:0004373">
    <property type="term" value="F:alpha-1,4-glucan glucosyltransferase (UDP-glucose donor) activity"/>
    <property type="evidence" value="ECO:0007669"/>
    <property type="project" value="InterPro"/>
</dbReference>
<keyword evidence="5 8" id="KW-0328">Glycosyltransferase</keyword>
<evidence type="ECO:0000256" key="1">
    <source>
        <dbReference type="ARBA" id="ARBA00001478"/>
    </source>
</evidence>
<feature type="domain" description="Glycosyl transferase family 1" evidence="9">
    <location>
        <begin position="298"/>
        <end position="420"/>
    </location>
</feature>
<dbReference type="HAMAP" id="MF_00484">
    <property type="entry name" value="Glycogen_synth"/>
    <property type="match status" value="1"/>
</dbReference>
<evidence type="ECO:0000256" key="5">
    <source>
        <dbReference type="ARBA" id="ARBA00022676"/>
    </source>
</evidence>
<sequence length="486" mass="55585">MDRFNVLFIASECAPFAKTGGLGDVAGVLPKYIKKYGHDIKVVIPRYWIIDKDKYNLEKLIPPLGVPMGIAGEWWCGVYKGYLPDSDVEIYFIDHEGFYGRKDLYNYEDGTGYIDNDNRFMFLSKAALQLSKMLGFKPDIIHINDWHTAMVPHMLKTYYKKDSHFSNVSTVLTIHNMQYQGVFYSGVMDVLGSWEYYFDYEFKGQVNFLKGGMYLSDMVTTVSEGYAREIQTPEFGYGLEGVARDISYKLEGILNGVDYDEWNPEVDKFIPANYSENDLSGKMICKESLQRKFGLPVRDVPLFGVVSRLVHQKGIDILAEAIYRILSLDIQFVLVGNGDPWAHFFFGKIAHENPEKFGCYIGYDNALAHLVEAGADFFVMPSRFEPCGLNQMYSLRYGTPPVVHAVGGLNDTVENFNEATGDGTGFKFFGLNAHNLFNTIGWATYTYYNLKDKLLRLRQNGMQKRFTWDDAATKYLKVYKRAKNKF</sequence>
<comment type="function">
    <text evidence="2 8">Synthesizes alpha-1,4-glucan chains using ADP-glucose.</text>
</comment>
<evidence type="ECO:0000259" key="10">
    <source>
        <dbReference type="Pfam" id="PF08323"/>
    </source>
</evidence>
<dbReference type="NCBIfam" id="TIGR02095">
    <property type="entry name" value="glgA"/>
    <property type="match status" value="1"/>
</dbReference>
<evidence type="ECO:0000256" key="3">
    <source>
        <dbReference type="ARBA" id="ARBA00004964"/>
    </source>
</evidence>
<dbReference type="Pfam" id="PF08323">
    <property type="entry name" value="Glyco_transf_5"/>
    <property type="match status" value="1"/>
</dbReference>
<dbReference type="GO" id="GO:0005829">
    <property type="term" value="C:cytosol"/>
    <property type="evidence" value="ECO:0007669"/>
    <property type="project" value="TreeGrafter"/>
</dbReference>
<feature type="domain" description="Starch synthase catalytic" evidence="10">
    <location>
        <begin position="5"/>
        <end position="244"/>
    </location>
</feature>
<evidence type="ECO:0000256" key="6">
    <source>
        <dbReference type="ARBA" id="ARBA00022679"/>
    </source>
</evidence>
<dbReference type="PANTHER" id="PTHR45825:SF11">
    <property type="entry name" value="ALPHA AMYLASE DOMAIN-CONTAINING PROTEIN"/>
    <property type="match status" value="1"/>
</dbReference>
<dbReference type="SUPFAM" id="SSF53756">
    <property type="entry name" value="UDP-Glycosyltransferase/glycogen phosphorylase"/>
    <property type="match status" value="1"/>
</dbReference>
<comment type="pathway">
    <text evidence="3 8">Glycan biosynthesis; glycogen biosynthesis.</text>
</comment>
<keyword evidence="7 8" id="KW-0320">Glycogen biosynthesis</keyword>